<sequence>KGPKRKKTQKVIESQSNTTVQPPFWIDNTHFIGLLRTRLYQYSTQQQSTVEQTSLYKNLYERLQDLKSIENQNSEILFDKYESLLKDFIYKTSQGTEYLPKCSELILQLAEKVSSSNDINQLHKQSNMQVKLLTSMVLGLLTTAQQIKQDQFCMNKVLDQVLQMVVDMDLKTTFTNNNIHISKPLTVLAKLFTDDNILHYYLHNAQINNLLSPPFGPPLSPSDPPPNNNNNNNNSLILMFLLELFILFCELYPEICEGSQLTQHCTLYAHDKSFVSQEQLLNQTQTFNVRIDKQNANSVGDV</sequence>
<evidence type="ECO:0000313" key="1">
    <source>
        <dbReference type="EMBL" id="CAF1418232.1"/>
    </source>
</evidence>
<evidence type="ECO:0000313" key="4">
    <source>
        <dbReference type="EMBL" id="CAF4466143.1"/>
    </source>
</evidence>
<name>A0A816A3W3_9BILA</name>
<accession>A0A816A3W3</accession>
<dbReference type="Proteomes" id="UP000677228">
    <property type="component" value="Unassembled WGS sequence"/>
</dbReference>
<dbReference type="EMBL" id="CAJNOK010027326">
    <property type="protein sequence ID" value="CAF1418232.1"/>
    <property type="molecule type" value="Genomic_DNA"/>
</dbReference>
<proteinExistence type="predicted"/>
<dbReference type="EMBL" id="CAJOBC010100264">
    <property type="protein sequence ID" value="CAF4466143.1"/>
    <property type="molecule type" value="Genomic_DNA"/>
</dbReference>
<comment type="caution">
    <text evidence="2">The sequence shown here is derived from an EMBL/GenBank/DDBJ whole genome shotgun (WGS) entry which is preliminary data.</text>
</comment>
<evidence type="ECO:0000313" key="3">
    <source>
        <dbReference type="EMBL" id="CAF4219831.1"/>
    </source>
</evidence>
<dbReference type="EMBL" id="CAJOBA010049076">
    <property type="protein sequence ID" value="CAF4219831.1"/>
    <property type="molecule type" value="Genomic_DNA"/>
</dbReference>
<dbReference type="Proteomes" id="UP000681722">
    <property type="component" value="Unassembled WGS sequence"/>
</dbReference>
<reference evidence="2" key="1">
    <citation type="submission" date="2021-02" db="EMBL/GenBank/DDBJ databases">
        <authorList>
            <person name="Nowell W R."/>
        </authorList>
    </citation>
    <scope>NUCLEOTIDE SEQUENCE</scope>
</reference>
<keyword evidence="5" id="KW-1185">Reference proteome</keyword>
<dbReference type="Proteomes" id="UP000682733">
    <property type="component" value="Unassembled WGS sequence"/>
</dbReference>
<protein>
    <submittedName>
        <fullName evidence="2">Uncharacterized protein</fullName>
    </submittedName>
</protein>
<gene>
    <name evidence="2" type="ORF">GPM918_LOCUS41891</name>
    <name evidence="1" type="ORF">OVA965_LOCUS33606</name>
    <name evidence="4" type="ORF">SRO942_LOCUS43024</name>
    <name evidence="3" type="ORF">TMI583_LOCUS34496</name>
</gene>
<dbReference type="Proteomes" id="UP000663829">
    <property type="component" value="Unassembled WGS sequence"/>
</dbReference>
<dbReference type="EMBL" id="CAJNOQ010034051">
    <property type="protein sequence ID" value="CAF1593000.1"/>
    <property type="molecule type" value="Genomic_DNA"/>
</dbReference>
<feature type="non-terminal residue" evidence="2">
    <location>
        <position position="302"/>
    </location>
</feature>
<evidence type="ECO:0000313" key="5">
    <source>
        <dbReference type="Proteomes" id="UP000663829"/>
    </source>
</evidence>
<dbReference type="AlphaFoldDB" id="A0A816A3W3"/>
<evidence type="ECO:0000313" key="2">
    <source>
        <dbReference type="EMBL" id="CAF1593000.1"/>
    </source>
</evidence>
<organism evidence="2 5">
    <name type="scientific">Didymodactylos carnosus</name>
    <dbReference type="NCBI Taxonomy" id="1234261"/>
    <lineage>
        <taxon>Eukaryota</taxon>
        <taxon>Metazoa</taxon>
        <taxon>Spiralia</taxon>
        <taxon>Gnathifera</taxon>
        <taxon>Rotifera</taxon>
        <taxon>Eurotatoria</taxon>
        <taxon>Bdelloidea</taxon>
        <taxon>Philodinida</taxon>
        <taxon>Philodinidae</taxon>
        <taxon>Didymodactylos</taxon>
    </lineage>
</organism>